<sequence length="279" mass="31782">MWPTKHGMSLDSFKLVTHRRRRQKKCFSKHCPAFNIQEELIIDTATAERRVIAAKEELSISEFYTSVLSILHHSVSLVEGSTISKILCYGLGNYTQCVSARYQLALLLLLKQHTTAKVFVYDPVFTALECQLISSFGCQLLPLNEEGKHTIDKDEVTLAYLPHCSKQLINNFLWANWGLGLKDCIIFGNSFSKIIDTQLKSILNSSARYILDIFPYTEELSIANSFKYTDIFNDLAISVFPIKKLSSVKRDFWVSRENPKYCDSDTEFITAKLVSALNL</sequence>
<dbReference type="PANTHER" id="PTHR28626:SF3">
    <property type="entry name" value="SRR1-LIKE PROTEIN"/>
    <property type="match status" value="1"/>
</dbReference>
<name>A0A7R9FHG4_9NEOP</name>
<comment type="similarity">
    <text evidence="1">Belongs to the SRR1 family.</text>
</comment>
<dbReference type="InterPro" id="IPR040044">
    <property type="entry name" value="SRR1L"/>
</dbReference>
<proteinExistence type="inferred from homology"/>
<gene>
    <name evidence="3" type="ORF">TTEB3V08_LOCUS669</name>
</gene>
<dbReference type="GO" id="GO:0005737">
    <property type="term" value="C:cytoplasm"/>
    <property type="evidence" value="ECO:0007669"/>
    <property type="project" value="TreeGrafter"/>
</dbReference>
<dbReference type="PANTHER" id="PTHR28626">
    <property type="entry name" value="SRR1-LIKE PROTEIN"/>
    <property type="match status" value="1"/>
</dbReference>
<dbReference type="EMBL" id="OE000114">
    <property type="protein sequence ID" value="CAD7452491.1"/>
    <property type="molecule type" value="Genomic_DNA"/>
</dbReference>
<dbReference type="Pfam" id="PF07985">
    <property type="entry name" value="SRR1"/>
    <property type="match status" value="1"/>
</dbReference>
<dbReference type="AlphaFoldDB" id="A0A7R9FHG4"/>
<accession>A0A7R9FHG4</accession>
<evidence type="ECO:0000256" key="1">
    <source>
        <dbReference type="ARBA" id="ARBA00009856"/>
    </source>
</evidence>
<feature type="domain" description="SRR1-like" evidence="2">
    <location>
        <begin position="79"/>
        <end position="237"/>
    </location>
</feature>
<reference evidence="3" key="1">
    <citation type="submission" date="2020-11" db="EMBL/GenBank/DDBJ databases">
        <authorList>
            <person name="Tran Van P."/>
        </authorList>
    </citation>
    <scope>NUCLEOTIDE SEQUENCE</scope>
</reference>
<protein>
    <recommendedName>
        <fullName evidence="2">SRR1-like domain-containing protein</fullName>
    </recommendedName>
</protein>
<organism evidence="3">
    <name type="scientific">Timema tahoe</name>
    <dbReference type="NCBI Taxonomy" id="61484"/>
    <lineage>
        <taxon>Eukaryota</taxon>
        <taxon>Metazoa</taxon>
        <taxon>Ecdysozoa</taxon>
        <taxon>Arthropoda</taxon>
        <taxon>Hexapoda</taxon>
        <taxon>Insecta</taxon>
        <taxon>Pterygota</taxon>
        <taxon>Neoptera</taxon>
        <taxon>Polyneoptera</taxon>
        <taxon>Phasmatodea</taxon>
        <taxon>Timematodea</taxon>
        <taxon>Timematoidea</taxon>
        <taxon>Timematidae</taxon>
        <taxon>Timema</taxon>
    </lineage>
</organism>
<evidence type="ECO:0000259" key="2">
    <source>
        <dbReference type="Pfam" id="PF07985"/>
    </source>
</evidence>
<dbReference type="GO" id="GO:0005634">
    <property type="term" value="C:nucleus"/>
    <property type="evidence" value="ECO:0007669"/>
    <property type="project" value="TreeGrafter"/>
</dbReference>
<evidence type="ECO:0000313" key="3">
    <source>
        <dbReference type="EMBL" id="CAD7452491.1"/>
    </source>
</evidence>
<dbReference type="InterPro" id="IPR012942">
    <property type="entry name" value="SRR1-like"/>
</dbReference>